<organism evidence="2 3">
    <name type="scientific">Physeter macrocephalus</name>
    <name type="common">Sperm whale</name>
    <name type="synonym">Physeter catodon</name>
    <dbReference type="NCBI Taxonomy" id="9755"/>
    <lineage>
        <taxon>Eukaryota</taxon>
        <taxon>Metazoa</taxon>
        <taxon>Chordata</taxon>
        <taxon>Craniata</taxon>
        <taxon>Vertebrata</taxon>
        <taxon>Euteleostomi</taxon>
        <taxon>Mammalia</taxon>
        <taxon>Eutheria</taxon>
        <taxon>Laurasiatheria</taxon>
        <taxon>Artiodactyla</taxon>
        <taxon>Whippomorpha</taxon>
        <taxon>Cetacea</taxon>
        <taxon>Odontoceti</taxon>
        <taxon>Physeteridae</taxon>
        <taxon>Physeter</taxon>
    </lineage>
</organism>
<feature type="compositionally biased region" description="Basic residues" evidence="1">
    <location>
        <begin position="502"/>
        <end position="517"/>
    </location>
</feature>
<dbReference type="InterPro" id="IPR031620">
    <property type="entry name" value="DCAF17"/>
</dbReference>
<feature type="compositionally biased region" description="Low complexity" evidence="1">
    <location>
        <begin position="475"/>
        <end position="489"/>
    </location>
</feature>
<dbReference type="RefSeq" id="XP_054944465.1">
    <property type="nucleotide sequence ID" value="XM_055088490.1"/>
</dbReference>
<accession>A0A9W2WZL1</accession>
<evidence type="ECO:0000256" key="1">
    <source>
        <dbReference type="SAM" id="MobiDB-lite"/>
    </source>
</evidence>
<sequence length="517" mass="57556">MLPNTSDYKSSLIALTAHNWLLRISATTGKVLEKIYLASYCKFRYLSWDTPQEVIAVKSAQNKGSALAQQAGIQQPVLLYLAVFHVLPFSLIGILEINKKIFGSVTDATLSHGILIVMYSSGLVRLYSFQAITEQFMQQKLDLGCACRWGGTTGTVGEAPFGIPCNIKITDTPPLLFEVSSLENAFQIGGHPWHYIITPNKKKQKGVFHICALKDNSLAKNGVQEMECCSLESDWIYFHPDASGRIIHVGPNQVKVLKLSEVENNSAQHQISEDFVILANREKNKNENLPTVTASGRVVKKSFNLLDDDPEQETFKIVDYEDELDLLSVVAVTQIDAEGKAHLDFHCNEYGTLLKSIPLVESWDVTYSHEVYFDRDLVLHIEQKPSRVFSCYVYQMAHVKDFKQTDFLGGAVVRNPPASAEDTGSIPGLGRCHMLRSNWAGAPQLLSLHSRASVPQLLKPASLEPFSATREATATRSPHTTTRSSPRSPQLEKACVQQRRPNTAKKLKLKKKSCNNL</sequence>
<evidence type="ECO:0000313" key="3">
    <source>
        <dbReference type="RefSeq" id="XP_054944465.1"/>
    </source>
</evidence>
<dbReference type="GeneID" id="102993506"/>
<dbReference type="CTD" id="80067"/>
<dbReference type="PANTHER" id="PTHR14815:SF2">
    <property type="entry name" value="DDB1- AND CUL4-ASSOCIATED FACTOR 17"/>
    <property type="match status" value="1"/>
</dbReference>
<gene>
    <name evidence="3" type="primary">DCAF17</name>
</gene>
<dbReference type="Proteomes" id="UP000248484">
    <property type="component" value="Chromosome 2"/>
</dbReference>
<protein>
    <submittedName>
        <fullName evidence="3">DDB1- and CUL4-associated factor 17 isoform X5</fullName>
    </submittedName>
</protein>
<dbReference type="GO" id="GO:0016567">
    <property type="term" value="P:protein ubiquitination"/>
    <property type="evidence" value="ECO:0007669"/>
    <property type="project" value="InterPro"/>
</dbReference>
<dbReference type="GO" id="GO:0080008">
    <property type="term" value="C:Cul4-RING E3 ubiquitin ligase complex"/>
    <property type="evidence" value="ECO:0007669"/>
    <property type="project" value="TreeGrafter"/>
</dbReference>
<dbReference type="PANTHER" id="PTHR14815">
    <property type="entry name" value="DDB1- AND CUL4-ASSOCIATED FACTOR 17"/>
    <property type="match status" value="1"/>
</dbReference>
<evidence type="ECO:0000313" key="2">
    <source>
        <dbReference type="Proteomes" id="UP000248484"/>
    </source>
</evidence>
<proteinExistence type="predicted"/>
<name>A0A9W2WZL1_PHYMC</name>
<dbReference type="AlphaFoldDB" id="A0A9W2WZL1"/>
<reference evidence="3" key="1">
    <citation type="submission" date="2025-08" db="UniProtKB">
        <authorList>
            <consortium name="RefSeq"/>
        </authorList>
    </citation>
    <scope>IDENTIFICATION</scope>
    <source>
        <tissue evidence="3">Muscle</tissue>
    </source>
</reference>
<dbReference type="Pfam" id="PF15802">
    <property type="entry name" value="DCAF17"/>
    <property type="match status" value="1"/>
</dbReference>
<feature type="region of interest" description="Disordered" evidence="1">
    <location>
        <begin position="465"/>
        <end position="517"/>
    </location>
</feature>
<keyword evidence="2" id="KW-1185">Reference proteome</keyword>